<feature type="compositionally biased region" description="Basic and acidic residues" evidence="1">
    <location>
        <begin position="100"/>
        <end position="123"/>
    </location>
</feature>
<dbReference type="GO" id="GO:0004573">
    <property type="term" value="F:Glc3Man9GlcNAc2 oligosaccharide glucosidase activity"/>
    <property type="evidence" value="ECO:0007669"/>
    <property type="project" value="InterPro"/>
</dbReference>
<organism evidence="3 4">
    <name type="scientific">Cutaneotrichosporon cavernicola</name>
    <dbReference type="NCBI Taxonomy" id="279322"/>
    <lineage>
        <taxon>Eukaryota</taxon>
        <taxon>Fungi</taxon>
        <taxon>Dikarya</taxon>
        <taxon>Basidiomycota</taxon>
        <taxon>Agaricomycotina</taxon>
        <taxon>Tremellomycetes</taxon>
        <taxon>Trichosporonales</taxon>
        <taxon>Trichosporonaceae</taxon>
        <taxon>Cutaneotrichosporon</taxon>
    </lineage>
</organism>
<dbReference type="PANTHER" id="PTHR10412:SF10">
    <property type="entry name" value="GLYCOSYL HYDROLASE FAMILY 63 C-TERMINAL DOMAIN-CONTAINING PROTEIN"/>
    <property type="match status" value="1"/>
</dbReference>
<feature type="compositionally biased region" description="Basic and acidic residues" evidence="1">
    <location>
        <begin position="134"/>
        <end position="144"/>
    </location>
</feature>
<gene>
    <name evidence="3" type="ORF">CcaverHIS019_0601990</name>
</gene>
<proteinExistence type="predicted"/>
<evidence type="ECO:0000313" key="4">
    <source>
        <dbReference type="Proteomes" id="UP001233271"/>
    </source>
</evidence>
<feature type="compositionally biased region" description="Acidic residues" evidence="1">
    <location>
        <begin position="1159"/>
        <end position="1168"/>
    </location>
</feature>
<dbReference type="Gene3D" id="1.50.10.10">
    <property type="match status" value="2"/>
</dbReference>
<dbReference type="Proteomes" id="UP001233271">
    <property type="component" value="Chromosome 6"/>
</dbReference>
<sequence length="1168" mass="133684">MTAKRLQSKLFGAVKEVASIPARKKEDKKDPQSSSPNETPRDEGSPRSGAATPVAVHPEAKQQESHIHKLAQAVAAAEEELDENNGESGGAAPLRIDIPGQREKESLPKTKKTERDVKKDEHTPVAARTSPRPASDEETPREKKSLRERLMQELGSKYRCVEDHRLHQSDLYEVHWKRWGPYVSERQWGTVREDYSANGDAWNSFPFEMAKSRAYRWGEDGIAGISDNHQRMCFTLALWNGKDPILKERLYGLTGEQGNHGEDVKEMYYYLDSTPTHSYMKCLYKYPQAEFPYQKLQEENRHRSREDPEYELTDTGVFDDDRYWDVFVEYAKDDEDPNSMSIRITAYNRGPDAADLHILPQLFFRNTWSWPAELPKDMPHLKQVADGVIEATHETLGVTRLYCTPSPGPAQPTKSGVVLVDGPSIVPDLLFTENDTNFERLYGGKNRTPYCKDAFYDYVIPSCRPKPEEVEAEAEVDGVTEKVEELNVNAATTPSCFPAEMFVNPDKEGTKAAAHYVFNDVPGRGGCVVVRLKMTPNSPSEDATILDEEAFDDNIEERRCEADEFYSTLGRGPLPDDLRSIMRQALAGMMWTKQYYQFIQKQWIDGDPGQPKPPPERKYVRNREWRHLYINDILSMPDKWEYPWFATWDTAFHCVPLAMVDPSFAKKQLDLLTREWYMKPDGALPAYEWNFSDVNPPVHAWATLRVFKIERQTRGVADLDFLERVFQKLLLNFTWWVNRKDADGNNVFEGGFLGLDNIGPFNRSEPLPTGGTLRQADASSWMGQYCVQMLMIALELALHNPTYEDIASKFFEHFIFIADAMTYHDEDREVSLWNEKDGFYYDAIQWSHGHSQQIPVRSLVGLMPLYATAILEPHVLRKFPSFRKRLDWFIENRPDIARRNLASMKARGRGDRLLLAFANKDRLVRILERMLDEDEFFSDYGIRSLSLYHKDHPFSMIVDGHEYGVGYWPGDSQSGMFGGNSNWRGPIWLAPNLLLIESLQRFHQYYGDDLQVECPTGSGYYMNLAGVAEEIQHRIIHIFNRDEDGRRAVNGGEMKLDRNPYFRDYVHFFEFFHGDDGRGLGASHQTGWTGLIAWMIHRTGEGCRLAKTPKTPRGIANHYFGDQMPTPYTAGTPGLPYNPSEGSGPRSAFPGTPYTDASGLDEPEPDEL</sequence>
<keyword evidence="4" id="KW-1185">Reference proteome</keyword>
<dbReference type="PANTHER" id="PTHR10412">
    <property type="entry name" value="MANNOSYL-OLIGOSACCHARIDE GLUCOSIDASE"/>
    <property type="match status" value="1"/>
</dbReference>
<reference evidence="3" key="1">
    <citation type="journal article" date="2023" name="BMC Genomics">
        <title>Chromosome-level genome assemblies of Cutaneotrichosporon spp. (Trichosporonales, Basidiomycota) reveal imbalanced evolution between nucleotide sequences and chromosome synteny.</title>
        <authorList>
            <person name="Kobayashi Y."/>
            <person name="Kayamori A."/>
            <person name="Aoki K."/>
            <person name="Shiwa Y."/>
            <person name="Matsutani M."/>
            <person name="Fujita N."/>
            <person name="Sugita T."/>
            <person name="Iwasaki W."/>
            <person name="Tanaka N."/>
            <person name="Takashima M."/>
        </authorList>
    </citation>
    <scope>NUCLEOTIDE SEQUENCE</scope>
    <source>
        <strain evidence="3">HIS019</strain>
    </source>
</reference>
<feature type="region of interest" description="Disordered" evidence="1">
    <location>
        <begin position="15"/>
        <end position="144"/>
    </location>
</feature>
<protein>
    <recommendedName>
        <fullName evidence="2">Mannosylglycerate hydrolase MGH1-like glycoside hydrolase domain-containing protein</fullName>
    </recommendedName>
</protein>
<evidence type="ECO:0000313" key="3">
    <source>
        <dbReference type="EMBL" id="BEI93740.1"/>
    </source>
</evidence>
<dbReference type="InterPro" id="IPR012341">
    <property type="entry name" value="6hp_glycosidase-like_sf"/>
</dbReference>
<dbReference type="Pfam" id="PF22422">
    <property type="entry name" value="MGH1-like_GH"/>
    <property type="match status" value="1"/>
</dbReference>
<dbReference type="InterPro" id="IPR054491">
    <property type="entry name" value="MGH1-like_GH"/>
</dbReference>
<dbReference type="RefSeq" id="XP_060459005.1">
    <property type="nucleotide sequence ID" value="XM_060602630.1"/>
</dbReference>
<accession>A0AA48L899</accession>
<feature type="compositionally biased region" description="Basic and acidic residues" evidence="1">
    <location>
        <begin position="58"/>
        <end position="67"/>
    </location>
</feature>
<dbReference type="GeneID" id="85497610"/>
<name>A0AA48L899_9TREE</name>
<evidence type="ECO:0000256" key="1">
    <source>
        <dbReference type="SAM" id="MobiDB-lite"/>
    </source>
</evidence>
<dbReference type="SUPFAM" id="SSF48208">
    <property type="entry name" value="Six-hairpin glycosidases"/>
    <property type="match status" value="1"/>
</dbReference>
<dbReference type="AlphaFoldDB" id="A0AA48L899"/>
<dbReference type="InterPro" id="IPR008928">
    <property type="entry name" value="6-hairpin_glycosidase_sf"/>
</dbReference>
<evidence type="ECO:0000259" key="2">
    <source>
        <dbReference type="Pfam" id="PF22422"/>
    </source>
</evidence>
<dbReference type="KEGG" id="ccac:CcaHIS019_0601990"/>
<feature type="domain" description="Mannosylglycerate hydrolase MGH1-like glycoside hydrolase" evidence="2">
    <location>
        <begin position="642"/>
        <end position="747"/>
    </location>
</feature>
<dbReference type="EMBL" id="AP028217">
    <property type="protein sequence ID" value="BEI93740.1"/>
    <property type="molecule type" value="Genomic_DNA"/>
</dbReference>
<dbReference type="GO" id="GO:0009311">
    <property type="term" value="P:oligosaccharide metabolic process"/>
    <property type="evidence" value="ECO:0007669"/>
    <property type="project" value="InterPro"/>
</dbReference>
<feature type="region of interest" description="Disordered" evidence="1">
    <location>
        <begin position="1114"/>
        <end position="1168"/>
    </location>
</feature>
<dbReference type="InterPro" id="IPR004888">
    <property type="entry name" value="Glycoside_hydrolase_63"/>
</dbReference>